<evidence type="ECO:0000313" key="3">
    <source>
        <dbReference type="EMBL" id="CBH15652.1"/>
    </source>
</evidence>
<dbReference type="AlphaFoldDB" id="D0A308"/>
<feature type="transmembrane region" description="Helical" evidence="2">
    <location>
        <begin position="126"/>
        <end position="159"/>
    </location>
</feature>
<keyword evidence="2" id="KW-0812">Transmembrane</keyword>
<dbReference type="Proteomes" id="UP000002316">
    <property type="component" value="Chromosome 10"/>
</dbReference>
<evidence type="ECO:0000256" key="1">
    <source>
        <dbReference type="SAM" id="MobiDB-lite"/>
    </source>
</evidence>
<keyword evidence="2" id="KW-1133">Transmembrane helix</keyword>
<protein>
    <submittedName>
        <fullName evidence="3">Uncharacterized protein</fullName>
    </submittedName>
</protein>
<reference evidence="4" key="1">
    <citation type="journal article" date="2010" name="PLoS Negl. Trop. Dis.">
        <title>The genome sequence of Trypanosoma brucei gambiense, causative agent of chronic human african trypanosomiasis.</title>
        <authorList>
            <person name="Jackson A.P."/>
            <person name="Sanders M."/>
            <person name="Berry A."/>
            <person name="McQuillan J."/>
            <person name="Aslett M.A."/>
            <person name="Quail M.A."/>
            <person name="Chukualim B."/>
            <person name="Capewell P."/>
            <person name="MacLeod A."/>
            <person name="Melville S.E."/>
            <person name="Gibson W."/>
            <person name="Barry J.D."/>
            <person name="Berriman M."/>
            <person name="Hertz-Fowler C."/>
        </authorList>
    </citation>
    <scope>NUCLEOTIDE SEQUENCE [LARGE SCALE GENOMIC DNA]</scope>
    <source>
        <strain evidence="4">MHOM/CI/86/DAL972</strain>
    </source>
</reference>
<evidence type="ECO:0000256" key="2">
    <source>
        <dbReference type="SAM" id="Phobius"/>
    </source>
</evidence>
<proteinExistence type="predicted"/>
<accession>D0A308</accession>
<dbReference type="EMBL" id="FN554973">
    <property type="protein sequence ID" value="CBH15652.1"/>
    <property type="molecule type" value="Genomic_DNA"/>
</dbReference>
<dbReference type="KEGG" id="tbg:TbgDal_X7410"/>
<dbReference type="RefSeq" id="XP_011777916.1">
    <property type="nucleotide sequence ID" value="XM_011779614.1"/>
</dbReference>
<name>D0A308_TRYB9</name>
<sequence>MVWKPWGTVIMSNEEKLEKRSKRKDRTASGRSITKKKTVQGTREWKRQRKKEREKKQDKKGKKEKKMRQHTKRQKQARAKIRQACGAMLEAYKHSTYGQLKKMGSVFALFRFVSSLYCEKQQQKSYIALFAFEIFFSLICAYLNLLFSVFSFPTFIFLFDIGSW</sequence>
<feature type="region of interest" description="Disordered" evidence="1">
    <location>
        <begin position="1"/>
        <end position="77"/>
    </location>
</feature>
<dbReference type="GeneID" id="23865847"/>
<evidence type="ECO:0000313" key="4">
    <source>
        <dbReference type="Proteomes" id="UP000002316"/>
    </source>
</evidence>
<feature type="compositionally biased region" description="Basic residues" evidence="1">
    <location>
        <begin position="46"/>
        <end position="77"/>
    </location>
</feature>
<organism evidence="3 4">
    <name type="scientific">Trypanosoma brucei gambiense (strain MHOM/CI/86/DAL972)</name>
    <dbReference type="NCBI Taxonomy" id="679716"/>
    <lineage>
        <taxon>Eukaryota</taxon>
        <taxon>Discoba</taxon>
        <taxon>Euglenozoa</taxon>
        <taxon>Kinetoplastea</taxon>
        <taxon>Metakinetoplastina</taxon>
        <taxon>Trypanosomatida</taxon>
        <taxon>Trypanosomatidae</taxon>
        <taxon>Trypanosoma</taxon>
    </lineage>
</organism>
<gene>
    <name evidence="3" type="ORF">TbgDal_X7410</name>
</gene>
<keyword evidence="2" id="KW-0472">Membrane</keyword>